<proteinExistence type="predicted"/>
<organism evidence="4 5">
    <name type="scientific">Sedimentitalea xiamensis</name>
    <dbReference type="NCBI Taxonomy" id="3050037"/>
    <lineage>
        <taxon>Bacteria</taxon>
        <taxon>Pseudomonadati</taxon>
        <taxon>Pseudomonadota</taxon>
        <taxon>Alphaproteobacteria</taxon>
        <taxon>Rhodobacterales</taxon>
        <taxon>Paracoccaceae</taxon>
        <taxon>Sedimentitalea</taxon>
    </lineage>
</organism>
<sequence length="206" mass="21712">MDSAEQPQIYLISPPVFDLDQFPDLLARVLDSTPVACVRMAMAGRDEDRIARAADALRAVTHARDIALVIDDHVLLAQRLGLDGVHLGDAAKSVRAARKTLGSDAIVGSFCGASRHDGLTAGEAGADYISFGPVGPGALGDGKVADLDLFQWWSEVIEVPVVAEGCLTPDIVRTFAPCTDFFGIGDEIWQADDPAVALAQLVAAMA</sequence>
<evidence type="ECO:0000256" key="1">
    <source>
        <dbReference type="ARBA" id="ARBA00004948"/>
    </source>
</evidence>
<evidence type="ECO:0000259" key="3">
    <source>
        <dbReference type="Pfam" id="PF02581"/>
    </source>
</evidence>
<dbReference type="Gene3D" id="3.20.20.70">
    <property type="entry name" value="Aldolase class I"/>
    <property type="match status" value="1"/>
</dbReference>
<name>A0ABT7FCN5_9RHOB</name>
<reference evidence="4 5" key="1">
    <citation type="submission" date="2023-05" db="EMBL/GenBank/DDBJ databases">
        <title>Sedimentitalea sp. nov. JM2-8.</title>
        <authorList>
            <person name="Huang J."/>
        </authorList>
    </citation>
    <scope>NUCLEOTIDE SEQUENCE [LARGE SCALE GENOMIC DNA]</scope>
    <source>
        <strain evidence="4 5">JM2-8</strain>
    </source>
</reference>
<keyword evidence="2" id="KW-0784">Thiamine biosynthesis</keyword>
<dbReference type="Proteomes" id="UP001227126">
    <property type="component" value="Unassembled WGS sequence"/>
</dbReference>
<comment type="pathway">
    <text evidence="1">Cofactor biosynthesis; thiamine diphosphate biosynthesis.</text>
</comment>
<gene>
    <name evidence="4" type="ORF">QO034_07120</name>
</gene>
<protein>
    <submittedName>
        <fullName evidence="4">Thiamine phosphate synthase</fullName>
    </submittedName>
</protein>
<dbReference type="InterPro" id="IPR013785">
    <property type="entry name" value="Aldolase_TIM"/>
</dbReference>
<dbReference type="SUPFAM" id="SSF51391">
    <property type="entry name" value="Thiamin phosphate synthase"/>
    <property type="match status" value="1"/>
</dbReference>
<dbReference type="InterPro" id="IPR036206">
    <property type="entry name" value="ThiamineP_synth_sf"/>
</dbReference>
<accession>A0ABT7FCN5</accession>
<dbReference type="RefSeq" id="WP_284484817.1">
    <property type="nucleotide sequence ID" value="NZ_JASNJE010000006.1"/>
</dbReference>
<dbReference type="EMBL" id="JASNJE010000006">
    <property type="protein sequence ID" value="MDK3072876.1"/>
    <property type="molecule type" value="Genomic_DNA"/>
</dbReference>
<dbReference type="PANTHER" id="PTHR20857:SF15">
    <property type="entry name" value="THIAMINE-PHOSPHATE SYNTHASE"/>
    <property type="match status" value="1"/>
</dbReference>
<comment type="caution">
    <text evidence="4">The sequence shown here is derived from an EMBL/GenBank/DDBJ whole genome shotgun (WGS) entry which is preliminary data.</text>
</comment>
<feature type="domain" description="Thiamine phosphate synthase/TenI" evidence="3">
    <location>
        <begin position="9"/>
        <end position="173"/>
    </location>
</feature>
<dbReference type="CDD" id="cd00564">
    <property type="entry name" value="TMP_TenI"/>
    <property type="match status" value="1"/>
</dbReference>
<evidence type="ECO:0000313" key="5">
    <source>
        <dbReference type="Proteomes" id="UP001227126"/>
    </source>
</evidence>
<dbReference type="PANTHER" id="PTHR20857">
    <property type="entry name" value="THIAMINE-PHOSPHATE PYROPHOSPHORYLASE"/>
    <property type="match status" value="1"/>
</dbReference>
<dbReference type="InterPro" id="IPR022998">
    <property type="entry name" value="ThiamineP_synth_TenI"/>
</dbReference>
<evidence type="ECO:0000313" key="4">
    <source>
        <dbReference type="EMBL" id="MDK3072876.1"/>
    </source>
</evidence>
<keyword evidence="5" id="KW-1185">Reference proteome</keyword>
<dbReference type="Pfam" id="PF02581">
    <property type="entry name" value="TMP-TENI"/>
    <property type="match status" value="1"/>
</dbReference>
<evidence type="ECO:0000256" key="2">
    <source>
        <dbReference type="ARBA" id="ARBA00022977"/>
    </source>
</evidence>